<dbReference type="AlphaFoldDB" id="A0A5B7CM98"/>
<evidence type="ECO:0000313" key="1">
    <source>
        <dbReference type="EMBL" id="MPC10375.1"/>
    </source>
</evidence>
<comment type="caution">
    <text evidence="1">The sequence shown here is derived from an EMBL/GenBank/DDBJ whole genome shotgun (WGS) entry which is preliminary data.</text>
</comment>
<organism evidence="1 2">
    <name type="scientific">Portunus trituberculatus</name>
    <name type="common">Swimming crab</name>
    <name type="synonym">Neptunus trituberculatus</name>
    <dbReference type="NCBI Taxonomy" id="210409"/>
    <lineage>
        <taxon>Eukaryota</taxon>
        <taxon>Metazoa</taxon>
        <taxon>Ecdysozoa</taxon>
        <taxon>Arthropoda</taxon>
        <taxon>Crustacea</taxon>
        <taxon>Multicrustacea</taxon>
        <taxon>Malacostraca</taxon>
        <taxon>Eumalacostraca</taxon>
        <taxon>Eucarida</taxon>
        <taxon>Decapoda</taxon>
        <taxon>Pleocyemata</taxon>
        <taxon>Brachyura</taxon>
        <taxon>Eubrachyura</taxon>
        <taxon>Portunoidea</taxon>
        <taxon>Portunidae</taxon>
        <taxon>Portuninae</taxon>
        <taxon>Portunus</taxon>
    </lineage>
</organism>
<keyword evidence="2" id="KW-1185">Reference proteome</keyword>
<protein>
    <submittedName>
        <fullName evidence="1">Uncharacterized protein</fullName>
    </submittedName>
</protein>
<accession>A0A5B7CM98</accession>
<evidence type="ECO:0000313" key="2">
    <source>
        <dbReference type="Proteomes" id="UP000324222"/>
    </source>
</evidence>
<name>A0A5B7CM98_PORTR</name>
<sequence>MMGKQNSEFFCHLSIIPEKLLNYPSPGVIYPQFGNHCSKASSHYTANSCTIPSRTHGYPSPILSTLTVSPEVRNTMPSSSRRLLMLYEVSKQGALLCGAVRTVVAGVGFLSRVDPDVGLEVAVMGTAVIAIRARVRLLPSMFIQVPLEVASIGGGVGAIGTLVDPGQQKAHTHSPLTHSFWPHLQRNARNTTTFLTSRQAVLHEHLTQTVSSPVTQEFQLSLRMASGGLVGEHVAL</sequence>
<dbReference type="Proteomes" id="UP000324222">
    <property type="component" value="Unassembled WGS sequence"/>
</dbReference>
<reference evidence="1 2" key="1">
    <citation type="submission" date="2019-05" db="EMBL/GenBank/DDBJ databases">
        <title>Another draft genome of Portunus trituberculatus and its Hox gene families provides insights of decapod evolution.</title>
        <authorList>
            <person name="Jeong J.-H."/>
            <person name="Song I."/>
            <person name="Kim S."/>
            <person name="Choi T."/>
            <person name="Kim D."/>
            <person name="Ryu S."/>
            <person name="Kim W."/>
        </authorList>
    </citation>
    <scope>NUCLEOTIDE SEQUENCE [LARGE SCALE GENOMIC DNA]</scope>
    <source>
        <tissue evidence="1">Muscle</tissue>
    </source>
</reference>
<dbReference type="EMBL" id="VSRR010000114">
    <property type="protein sequence ID" value="MPC10375.1"/>
    <property type="molecule type" value="Genomic_DNA"/>
</dbReference>
<proteinExistence type="predicted"/>
<gene>
    <name evidence="1" type="ORF">E2C01_003009</name>
</gene>